<dbReference type="KEGG" id="hja:BST95_07195"/>
<accession>A0AAP8MDX3</accession>
<name>A0AAP8MDX3_9GAMM</name>
<dbReference type="RefSeq" id="WP_084198702.1">
    <property type="nucleotide sequence ID" value="NZ_BMYL01000002.1"/>
</dbReference>
<keyword evidence="2" id="KW-1133">Transmembrane helix</keyword>
<evidence type="ECO:0000256" key="2">
    <source>
        <dbReference type="SAM" id="Phobius"/>
    </source>
</evidence>
<evidence type="ECO:0000256" key="1">
    <source>
        <dbReference type="SAM" id="Coils"/>
    </source>
</evidence>
<sequence>MTEKPDLHSDEWEQVLQQALADLPTEPMPASLQNKLQRIPRDHAERHPWWRASWLRPAFAFGVIAVPLAVALMAQQQQIQRQEQQLAQAQQDLAIALTYLQKANEQVASQMAASIGSGVARPVTDTTIQVIEKPLDTTREYEL</sequence>
<gene>
    <name evidence="3" type="ORF">C0029_06240</name>
</gene>
<dbReference type="AlphaFoldDB" id="A0AAP8MDX3"/>
<feature type="coiled-coil region" evidence="1">
    <location>
        <begin position="72"/>
        <end position="106"/>
    </location>
</feature>
<keyword evidence="4" id="KW-1185">Reference proteome</keyword>
<comment type="caution">
    <text evidence="3">The sequence shown here is derived from an EMBL/GenBank/DDBJ whole genome shotgun (WGS) entry which is preliminary data.</text>
</comment>
<keyword evidence="2" id="KW-0812">Transmembrane</keyword>
<protein>
    <submittedName>
        <fullName evidence="3">Uncharacterized protein</fullName>
    </submittedName>
</protein>
<organism evidence="3 4">
    <name type="scientific">Halioglobus japonicus</name>
    <dbReference type="NCBI Taxonomy" id="930805"/>
    <lineage>
        <taxon>Bacteria</taxon>
        <taxon>Pseudomonadati</taxon>
        <taxon>Pseudomonadota</taxon>
        <taxon>Gammaproteobacteria</taxon>
        <taxon>Cellvibrionales</taxon>
        <taxon>Halieaceae</taxon>
        <taxon>Halioglobus</taxon>
    </lineage>
</organism>
<keyword evidence="2" id="KW-0472">Membrane</keyword>
<feature type="transmembrane region" description="Helical" evidence="2">
    <location>
        <begin position="54"/>
        <end position="74"/>
    </location>
</feature>
<proteinExistence type="predicted"/>
<evidence type="ECO:0000313" key="3">
    <source>
        <dbReference type="EMBL" id="PLW86050.1"/>
    </source>
</evidence>
<evidence type="ECO:0000313" key="4">
    <source>
        <dbReference type="Proteomes" id="UP000235162"/>
    </source>
</evidence>
<dbReference type="EMBL" id="PKUR01000002">
    <property type="protein sequence ID" value="PLW86050.1"/>
    <property type="molecule type" value="Genomic_DNA"/>
</dbReference>
<dbReference type="Proteomes" id="UP000235162">
    <property type="component" value="Unassembled WGS sequence"/>
</dbReference>
<keyword evidence="1" id="KW-0175">Coiled coil</keyword>
<reference evidence="3 4" key="1">
    <citation type="submission" date="2018-01" db="EMBL/GenBank/DDBJ databases">
        <title>The draft genome sequence of Halioglobus japonicus S1-36.</title>
        <authorList>
            <person name="Du Z.-J."/>
            <person name="Shi M.-J."/>
        </authorList>
    </citation>
    <scope>NUCLEOTIDE SEQUENCE [LARGE SCALE GENOMIC DNA]</scope>
    <source>
        <strain evidence="3 4">S1-36</strain>
    </source>
</reference>